<comment type="catalytic activity">
    <reaction evidence="1">
        <text>ATP + protein L-histidine = ADP + protein N-phospho-L-histidine.</text>
        <dbReference type="EC" id="2.7.13.3"/>
    </reaction>
</comment>
<dbReference type="SUPFAM" id="SSF55874">
    <property type="entry name" value="ATPase domain of HSP90 chaperone/DNA topoisomerase II/histidine kinase"/>
    <property type="match status" value="1"/>
</dbReference>
<keyword evidence="12 15" id="KW-1133">Transmembrane helix</keyword>
<accession>A0AA47KMQ9</accession>
<dbReference type="InterPro" id="IPR004358">
    <property type="entry name" value="Sig_transdc_His_kin-like_C"/>
</dbReference>
<dbReference type="SMART" id="SM00304">
    <property type="entry name" value="HAMP"/>
    <property type="match status" value="1"/>
</dbReference>
<organism evidence="18 19">
    <name type="scientific">Salinivibrio kushneri</name>
    <dbReference type="NCBI Taxonomy" id="1908198"/>
    <lineage>
        <taxon>Bacteria</taxon>
        <taxon>Pseudomonadati</taxon>
        <taxon>Pseudomonadota</taxon>
        <taxon>Gammaproteobacteria</taxon>
        <taxon>Vibrionales</taxon>
        <taxon>Vibrionaceae</taxon>
        <taxon>Salinivibrio</taxon>
    </lineage>
</organism>
<gene>
    <name evidence="18" type="ORF">N8M53_06080</name>
</gene>
<keyword evidence="8 15" id="KW-0812">Transmembrane</keyword>
<dbReference type="Gene3D" id="1.10.287.130">
    <property type="match status" value="1"/>
</dbReference>
<dbReference type="InterPro" id="IPR050980">
    <property type="entry name" value="2C_sensor_his_kinase"/>
</dbReference>
<dbReference type="SMART" id="SM00387">
    <property type="entry name" value="HATPase_c"/>
    <property type="match status" value="1"/>
</dbReference>
<dbReference type="Proteomes" id="UP001164748">
    <property type="component" value="Chromosome"/>
</dbReference>
<evidence type="ECO:0000256" key="2">
    <source>
        <dbReference type="ARBA" id="ARBA00004429"/>
    </source>
</evidence>
<keyword evidence="5" id="KW-0997">Cell inner membrane</keyword>
<dbReference type="GO" id="GO:0005886">
    <property type="term" value="C:plasma membrane"/>
    <property type="evidence" value="ECO:0007669"/>
    <property type="project" value="UniProtKB-SubCell"/>
</dbReference>
<dbReference type="InterPro" id="IPR003660">
    <property type="entry name" value="HAMP_dom"/>
</dbReference>
<evidence type="ECO:0000256" key="12">
    <source>
        <dbReference type="ARBA" id="ARBA00022989"/>
    </source>
</evidence>
<evidence type="ECO:0000256" key="5">
    <source>
        <dbReference type="ARBA" id="ARBA00022519"/>
    </source>
</evidence>
<evidence type="ECO:0000256" key="13">
    <source>
        <dbReference type="ARBA" id="ARBA00023012"/>
    </source>
</evidence>
<dbReference type="InterPro" id="IPR005467">
    <property type="entry name" value="His_kinase_dom"/>
</dbReference>
<dbReference type="PROSITE" id="PS50109">
    <property type="entry name" value="HIS_KIN"/>
    <property type="match status" value="1"/>
</dbReference>
<protein>
    <recommendedName>
        <fullName evidence="3">histidine kinase</fullName>
        <ecNumber evidence="3">2.7.13.3</ecNumber>
    </recommendedName>
</protein>
<evidence type="ECO:0000256" key="7">
    <source>
        <dbReference type="ARBA" id="ARBA00022679"/>
    </source>
</evidence>
<keyword evidence="9" id="KW-0547">Nucleotide-binding</keyword>
<evidence type="ECO:0000256" key="15">
    <source>
        <dbReference type="SAM" id="Phobius"/>
    </source>
</evidence>
<keyword evidence="4" id="KW-1003">Cell membrane</keyword>
<dbReference type="Gene3D" id="3.30.565.10">
    <property type="entry name" value="Histidine kinase-like ATPase, C-terminal domain"/>
    <property type="match status" value="1"/>
</dbReference>
<dbReference type="Pfam" id="PF02518">
    <property type="entry name" value="HATPase_c"/>
    <property type="match status" value="1"/>
</dbReference>
<keyword evidence="6" id="KW-0597">Phosphoprotein</keyword>
<evidence type="ECO:0000256" key="11">
    <source>
        <dbReference type="ARBA" id="ARBA00022840"/>
    </source>
</evidence>
<dbReference type="RefSeq" id="WP_269579864.1">
    <property type="nucleotide sequence ID" value="NZ_CP114588.1"/>
</dbReference>
<name>A0AA47KMQ9_9GAMM</name>
<evidence type="ECO:0000259" key="16">
    <source>
        <dbReference type="PROSITE" id="PS50109"/>
    </source>
</evidence>
<evidence type="ECO:0000256" key="6">
    <source>
        <dbReference type="ARBA" id="ARBA00022553"/>
    </source>
</evidence>
<dbReference type="PROSITE" id="PS50885">
    <property type="entry name" value="HAMP"/>
    <property type="match status" value="1"/>
</dbReference>
<dbReference type="CDD" id="cd06225">
    <property type="entry name" value="HAMP"/>
    <property type="match status" value="1"/>
</dbReference>
<dbReference type="PRINTS" id="PR00344">
    <property type="entry name" value="BCTRLSENSOR"/>
</dbReference>
<dbReference type="EC" id="2.7.13.3" evidence="3"/>
<dbReference type="GO" id="GO:0000155">
    <property type="term" value="F:phosphorelay sensor kinase activity"/>
    <property type="evidence" value="ECO:0007669"/>
    <property type="project" value="InterPro"/>
</dbReference>
<keyword evidence="13" id="KW-0902">Two-component regulatory system</keyword>
<keyword evidence="11 18" id="KW-0067">ATP-binding</keyword>
<evidence type="ECO:0000256" key="9">
    <source>
        <dbReference type="ARBA" id="ARBA00022741"/>
    </source>
</evidence>
<feature type="transmembrane region" description="Helical" evidence="15">
    <location>
        <begin position="207"/>
        <end position="225"/>
    </location>
</feature>
<evidence type="ECO:0000256" key="8">
    <source>
        <dbReference type="ARBA" id="ARBA00022692"/>
    </source>
</evidence>
<dbReference type="PANTHER" id="PTHR44936">
    <property type="entry name" value="SENSOR PROTEIN CREC"/>
    <property type="match status" value="1"/>
</dbReference>
<dbReference type="SUPFAM" id="SSF47384">
    <property type="entry name" value="Homodimeric domain of signal transducing histidine kinase"/>
    <property type="match status" value="1"/>
</dbReference>
<dbReference type="GO" id="GO:0005524">
    <property type="term" value="F:ATP binding"/>
    <property type="evidence" value="ECO:0007669"/>
    <property type="project" value="UniProtKB-KW"/>
</dbReference>
<dbReference type="PANTHER" id="PTHR44936:SF5">
    <property type="entry name" value="SENSOR HISTIDINE KINASE ENVZ"/>
    <property type="match status" value="1"/>
</dbReference>
<comment type="subcellular location">
    <subcellularLocation>
        <location evidence="2">Cell inner membrane</location>
        <topology evidence="2">Multi-pass membrane protein</topology>
    </subcellularLocation>
</comment>
<dbReference type="EMBL" id="CP114588">
    <property type="protein sequence ID" value="WBA09761.1"/>
    <property type="molecule type" value="Genomic_DNA"/>
</dbReference>
<dbReference type="AlphaFoldDB" id="A0AA47KMQ9"/>
<dbReference type="InterPro" id="IPR003594">
    <property type="entry name" value="HATPase_dom"/>
</dbReference>
<evidence type="ECO:0000313" key="18">
    <source>
        <dbReference type="EMBL" id="WBA09761.1"/>
    </source>
</evidence>
<reference evidence="18" key="1">
    <citation type="submission" date="2022-09" db="EMBL/GenBank/DDBJ databases">
        <authorList>
            <person name="Li Z.-J."/>
        </authorList>
    </citation>
    <scope>NUCLEOTIDE SEQUENCE</scope>
    <source>
        <strain evidence="18">TGB11</strain>
    </source>
</reference>
<dbReference type="Pfam" id="PF00672">
    <property type="entry name" value="HAMP"/>
    <property type="match status" value="1"/>
</dbReference>
<dbReference type="InterPro" id="IPR003661">
    <property type="entry name" value="HisK_dim/P_dom"/>
</dbReference>
<evidence type="ECO:0000256" key="1">
    <source>
        <dbReference type="ARBA" id="ARBA00000085"/>
    </source>
</evidence>
<dbReference type="CDD" id="cd00075">
    <property type="entry name" value="HATPase"/>
    <property type="match status" value="1"/>
</dbReference>
<dbReference type="Pfam" id="PF00512">
    <property type="entry name" value="HisKA"/>
    <property type="match status" value="1"/>
</dbReference>
<evidence type="ECO:0000256" key="10">
    <source>
        <dbReference type="ARBA" id="ARBA00022777"/>
    </source>
</evidence>
<keyword evidence="10" id="KW-0418">Kinase</keyword>
<feature type="domain" description="Histidine kinase" evidence="16">
    <location>
        <begin position="286"/>
        <end position="481"/>
    </location>
</feature>
<evidence type="ECO:0000256" key="4">
    <source>
        <dbReference type="ARBA" id="ARBA00022475"/>
    </source>
</evidence>
<proteinExistence type="predicted"/>
<dbReference type="InterPro" id="IPR036890">
    <property type="entry name" value="HATPase_C_sf"/>
</dbReference>
<keyword evidence="7" id="KW-0808">Transferase</keyword>
<evidence type="ECO:0000256" key="14">
    <source>
        <dbReference type="ARBA" id="ARBA00023136"/>
    </source>
</evidence>
<feature type="domain" description="HAMP" evidence="17">
    <location>
        <begin position="226"/>
        <end position="278"/>
    </location>
</feature>
<dbReference type="CDD" id="cd00082">
    <property type="entry name" value="HisKA"/>
    <property type="match status" value="1"/>
</dbReference>
<dbReference type="Gene3D" id="6.10.340.10">
    <property type="match status" value="1"/>
</dbReference>
<evidence type="ECO:0000256" key="3">
    <source>
        <dbReference type="ARBA" id="ARBA00012438"/>
    </source>
</evidence>
<sequence>MNHDWLEKLIPRSLLSRTLLLTLLSVVLAQGIATSIWYTQSKRTQLAGLESASASLANMFASTTTFFQSLPVAYRHVALNQLRNMGGTRFFVSFNKEKIQITPIEDTQAKKVAISTVSQILHEQLPSLNTIDVDFSRPETLRVLNNDILLQDLPKSWAHHTLSLEPLNPPILVVQMELKQDEWIYIAALLPAPYVTLDDTLITADQVVFIVVITALLLFFTYTLIRQQARPLKRLAKAANLFSTDIEQPPLKEEGAAEIAIVTRAFNRMQRRLQRHLRERETLFRSMSHDLKTPITRLRLRAELIDDEVQTAKLNKDLDDLEIMVKGAVQTVRDTDIHENMAAIDVIDFLAMIVEPHNQNRIRVSIESDAVPPFTCKPLAFKRCLSNLIDNGVKYGDKVTIYVMDAKHTLDITLIDEGPGIPEQELDSVFDPYVRLHDDNDGSGLGLGIARDIIHAHGGDMVLSNRSEGGLQVDISFPRVEE</sequence>
<evidence type="ECO:0000313" key="19">
    <source>
        <dbReference type="Proteomes" id="UP001164748"/>
    </source>
</evidence>
<dbReference type="InterPro" id="IPR036097">
    <property type="entry name" value="HisK_dim/P_sf"/>
</dbReference>
<evidence type="ECO:0000259" key="17">
    <source>
        <dbReference type="PROSITE" id="PS50885"/>
    </source>
</evidence>
<keyword evidence="14 15" id="KW-0472">Membrane</keyword>